<dbReference type="VEuPathDB" id="CryptoDB:Vbra_7190"/>
<dbReference type="EMBL" id="CDMY01000212">
    <property type="protein sequence ID" value="CEL94214.1"/>
    <property type="molecule type" value="Genomic_DNA"/>
</dbReference>
<dbReference type="InParanoid" id="A0A0G4EFK9"/>
<reference evidence="1 2" key="1">
    <citation type="submission" date="2014-11" db="EMBL/GenBank/DDBJ databases">
        <authorList>
            <person name="Zhu J."/>
            <person name="Qi W."/>
            <person name="Song R."/>
        </authorList>
    </citation>
    <scope>NUCLEOTIDE SEQUENCE [LARGE SCALE GENOMIC DNA]</scope>
</reference>
<name>A0A0G4EFK9_VITBC</name>
<dbReference type="AlphaFoldDB" id="A0A0G4EFK9"/>
<gene>
    <name evidence="1" type="ORF">Vbra_7190</name>
</gene>
<sequence>MHYATECLWYSSVMACIGLPLFSRHAAHIGCDVVRIGPCVSCCWFGLGYRQCGAPPNTCGWFGFLTSGVWDTDRASTHAFTVTRV</sequence>
<dbReference type="Proteomes" id="UP000041254">
    <property type="component" value="Unassembled WGS sequence"/>
</dbReference>
<keyword evidence="2" id="KW-1185">Reference proteome</keyword>
<protein>
    <submittedName>
        <fullName evidence="1">Uncharacterized protein</fullName>
    </submittedName>
</protein>
<accession>A0A0G4EFK9</accession>
<evidence type="ECO:0000313" key="2">
    <source>
        <dbReference type="Proteomes" id="UP000041254"/>
    </source>
</evidence>
<proteinExistence type="predicted"/>
<evidence type="ECO:0000313" key="1">
    <source>
        <dbReference type="EMBL" id="CEL94214.1"/>
    </source>
</evidence>
<organism evidence="1 2">
    <name type="scientific">Vitrella brassicaformis (strain CCMP3155)</name>
    <dbReference type="NCBI Taxonomy" id="1169540"/>
    <lineage>
        <taxon>Eukaryota</taxon>
        <taxon>Sar</taxon>
        <taxon>Alveolata</taxon>
        <taxon>Colpodellida</taxon>
        <taxon>Vitrellaceae</taxon>
        <taxon>Vitrella</taxon>
    </lineage>
</organism>